<accession>A0A5E8CM01</accession>
<dbReference type="InterPro" id="IPR010324">
    <property type="entry name" value="DRP"/>
</dbReference>
<proteinExistence type="predicted"/>
<protein>
    <recommendedName>
        <fullName evidence="2">CCHC-type domain-containing protein</fullName>
    </recommendedName>
</protein>
<reference evidence="1" key="1">
    <citation type="submission" date="2019-09" db="EMBL/GenBank/DDBJ databases">
        <authorList>
            <person name="Needham M D."/>
        </authorList>
    </citation>
    <scope>NUCLEOTIDE SEQUENCE</scope>
</reference>
<dbReference type="InterPro" id="IPR043025">
    <property type="entry name" value="DRP_PD-(D/E)XK_dom"/>
</dbReference>
<name>A0A5E8CM01_9ZZZZ</name>
<dbReference type="EMBL" id="CABVLZ010000004">
    <property type="protein sequence ID" value="VVU95515.1"/>
    <property type="molecule type" value="Genomic_DNA"/>
</dbReference>
<evidence type="ECO:0000313" key="1">
    <source>
        <dbReference type="EMBL" id="VVU95515.1"/>
    </source>
</evidence>
<evidence type="ECO:0008006" key="2">
    <source>
        <dbReference type="Google" id="ProtNLM"/>
    </source>
</evidence>
<sequence length="200" mass="23412">MIYTEFNKNKNGKIKPKKNIIESDNNNTLKKSCHYCGSFEHLCRECPIEKANAASYKLIIGKWAERYVAKYPCPNCKQEKLEFLGDHTPSLDVKCKECGHMIEVKSKCLSVKKLPSDIYMFHGNYNFYQQRVEQGLTFVFVVYAVDRRTKTFNVRKVFYVDNKKIKAKKQIQVRKIENGNNSKIFIPNTHVLESWKVLKT</sequence>
<organism evidence="1">
    <name type="scientific">seawater metagenome</name>
    <dbReference type="NCBI Taxonomy" id="1561972"/>
    <lineage>
        <taxon>unclassified sequences</taxon>
        <taxon>metagenomes</taxon>
        <taxon>ecological metagenomes</taxon>
    </lineage>
</organism>
<gene>
    <name evidence="1" type="ORF">CPAV1605_1266</name>
</gene>
<dbReference type="Pfam" id="PF06044">
    <property type="entry name" value="DpnI"/>
    <property type="match status" value="1"/>
</dbReference>
<dbReference type="Gene3D" id="3.40.210.30">
    <property type="entry name" value="Dam replacing family, catalytic PD-(D/E)XK domain"/>
    <property type="match status" value="1"/>
</dbReference>
<dbReference type="AlphaFoldDB" id="A0A5E8CM01"/>